<evidence type="ECO:0000259" key="1">
    <source>
        <dbReference type="Pfam" id="PF15567"/>
    </source>
</evidence>
<reference evidence="2" key="1">
    <citation type="submission" date="2022-12" db="EMBL/GenBank/DDBJ databases">
        <title>Paraconexibacter alkalitolerans sp. nov. and Baekduia alba sp. nov., isolated from soil and emended description of the genera Paraconexibacter (Chun et al., 2020) and Baekduia (An et al., 2020).</title>
        <authorList>
            <person name="Vieira S."/>
            <person name="Huber K.J."/>
            <person name="Geppert A."/>
            <person name="Wolf J."/>
            <person name="Neumann-Schaal M."/>
            <person name="Muesken M."/>
            <person name="Overmann J."/>
        </authorList>
    </citation>
    <scope>NUCLEOTIDE SEQUENCE</scope>
    <source>
        <strain evidence="2">AEG42_29</strain>
    </source>
</reference>
<protein>
    <recommendedName>
        <fullName evidence="1">Immunity protein 35 domain-containing protein</fullName>
    </recommendedName>
</protein>
<feature type="domain" description="Immunity protein 35" evidence="1">
    <location>
        <begin position="5"/>
        <end position="75"/>
    </location>
</feature>
<evidence type="ECO:0000313" key="2">
    <source>
        <dbReference type="EMBL" id="XAY06028.1"/>
    </source>
</evidence>
<gene>
    <name evidence="2" type="ORF">DSM112329_02889</name>
</gene>
<dbReference type="KEGG" id="parq:DSM112329_02889"/>
<dbReference type="Pfam" id="PF15567">
    <property type="entry name" value="Imm35"/>
    <property type="match status" value="1"/>
</dbReference>
<proteinExistence type="predicted"/>
<dbReference type="AlphaFoldDB" id="A0AAU7AWM0"/>
<name>A0AAU7AWM0_9ACTN</name>
<dbReference type="EMBL" id="CP114014">
    <property type="protein sequence ID" value="XAY06028.1"/>
    <property type="molecule type" value="Genomic_DNA"/>
</dbReference>
<organism evidence="2">
    <name type="scientific">Paraconexibacter sp. AEG42_29</name>
    <dbReference type="NCBI Taxonomy" id="2997339"/>
    <lineage>
        <taxon>Bacteria</taxon>
        <taxon>Bacillati</taxon>
        <taxon>Actinomycetota</taxon>
        <taxon>Thermoleophilia</taxon>
        <taxon>Solirubrobacterales</taxon>
        <taxon>Paraconexibacteraceae</taxon>
        <taxon>Paraconexibacter</taxon>
    </lineage>
</organism>
<sequence>MTFQDAYLAAQDYLDRHVRPDELDEIVLCACDEFRQAWVFGYNARSFLEHGSISDSMVGNGPVVVPKDGRPAWLASSGSPIDEQLN</sequence>
<accession>A0AAU7AWM0</accession>
<dbReference type="InterPro" id="IPR029082">
    <property type="entry name" value="Imm35"/>
</dbReference>
<dbReference type="RefSeq" id="WP_354697266.1">
    <property type="nucleotide sequence ID" value="NZ_CP114014.1"/>
</dbReference>